<reference evidence="1 2" key="2">
    <citation type="journal article" date="2022" name="Mol. Ecol. Resour.">
        <title>The genomes of chicory, endive, great burdock and yacon provide insights into Asteraceae paleo-polyploidization history and plant inulin production.</title>
        <authorList>
            <person name="Fan W."/>
            <person name="Wang S."/>
            <person name="Wang H."/>
            <person name="Wang A."/>
            <person name="Jiang F."/>
            <person name="Liu H."/>
            <person name="Zhao H."/>
            <person name="Xu D."/>
            <person name="Zhang Y."/>
        </authorList>
    </citation>
    <scope>NUCLEOTIDE SEQUENCE [LARGE SCALE GENOMIC DNA]</scope>
    <source>
        <strain evidence="2">cv. Niubang</strain>
    </source>
</reference>
<protein>
    <submittedName>
        <fullName evidence="1">Uncharacterized protein</fullName>
    </submittedName>
</protein>
<comment type="caution">
    <text evidence="1">The sequence shown here is derived from an EMBL/GenBank/DDBJ whole genome shotgun (WGS) entry which is preliminary data.</text>
</comment>
<evidence type="ECO:0000313" key="1">
    <source>
        <dbReference type="EMBL" id="KAI3667092.1"/>
    </source>
</evidence>
<dbReference type="EMBL" id="CM042063">
    <property type="protein sequence ID" value="KAI3667092.1"/>
    <property type="molecule type" value="Genomic_DNA"/>
</dbReference>
<gene>
    <name evidence="1" type="ORF">L6452_42137</name>
</gene>
<name>A0ACB8XHN2_ARCLA</name>
<accession>A0ACB8XHN2</accession>
<reference evidence="2" key="1">
    <citation type="journal article" date="2022" name="Mol. Ecol. Resour.">
        <title>The genomes of chicory, endive, great burdock and yacon provide insights into Asteraceae palaeo-polyploidization history and plant inulin production.</title>
        <authorList>
            <person name="Fan W."/>
            <person name="Wang S."/>
            <person name="Wang H."/>
            <person name="Wang A."/>
            <person name="Jiang F."/>
            <person name="Liu H."/>
            <person name="Zhao H."/>
            <person name="Xu D."/>
            <person name="Zhang Y."/>
        </authorList>
    </citation>
    <scope>NUCLEOTIDE SEQUENCE [LARGE SCALE GENOMIC DNA]</scope>
    <source>
        <strain evidence="2">cv. Niubang</strain>
    </source>
</reference>
<organism evidence="1 2">
    <name type="scientific">Arctium lappa</name>
    <name type="common">Greater burdock</name>
    <name type="synonym">Lappa major</name>
    <dbReference type="NCBI Taxonomy" id="4217"/>
    <lineage>
        <taxon>Eukaryota</taxon>
        <taxon>Viridiplantae</taxon>
        <taxon>Streptophyta</taxon>
        <taxon>Embryophyta</taxon>
        <taxon>Tracheophyta</taxon>
        <taxon>Spermatophyta</taxon>
        <taxon>Magnoliopsida</taxon>
        <taxon>eudicotyledons</taxon>
        <taxon>Gunneridae</taxon>
        <taxon>Pentapetalae</taxon>
        <taxon>asterids</taxon>
        <taxon>campanulids</taxon>
        <taxon>Asterales</taxon>
        <taxon>Asteraceae</taxon>
        <taxon>Carduoideae</taxon>
        <taxon>Cardueae</taxon>
        <taxon>Arctiinae</taxon>
        <taxon>Arctium</taxon>
    </lineage>
</organism>
<keyword evidence="2" id="KW-1185">Reference proteome</keyword>
<sequence length="271" mass="31004">MVICRKYFRTVPSKDDDFMNIPKPVPSSSNIILNSDKPIPRKITKRIVEGMKGITLNEANCRRGGLRSSDTKAEDKMKRGNEYVLDVAMEKGIRIPKREVHLPRIVLPNISVEYIRSATLAWNVEWLRKREISEIENGGLGSAPLLERTHDPPMNNNEFTPLHDDSVKKGLDDLEREREVLSWLPNMTQMLLESFIAKYHGDEIFKKYKYILGDILRYEAKDGGRENDDCGEASNKMNECQVDATRKDLVLSQGPQTESFAEMDIHQTPIS</sequence>
<dbReference type="Proteomes" id="UP001055879">
    <property type="component" value="Linkage Group LG17"/>
</dbReference>
<evidence type="ECO:0000313" key="2">
    <source>
        <dbReference type="Proteomes" id="UP001055879"/>
    </source>
</evidence>
<proteinExistence type="predicted"/>